<evidence type="ECO:0000313" key="2">
    <source>
        <dbReference type="EMBL" id="SHF77229.1"/>
    </source>
</evidence>
<organism evidence="2 3">
    <name type="scientific">Marisediminitalea aggregata</name>
    <dbReference type="NCBI Taxonomy" id="634436"/>
    <lineage>
        <taxon>Bacteria</taxon>
        <taxon>Pseudomonadati</taxon>
        <taxon>Pseudomonadota</taxon>
        <taxon>Gammaproteobacteria</taxon>
        <taxon>Alteromonadales</taxon>
        <taxon>Alteromonadaceae</taxon>
        <taxon>Marisediminitalea</taxon>
    </lineage>
</organism>
<dbReference type="InterPro" id="IPR050266">
    <property type="entry name" value="AB_hydrolase_sf"/>
</dbReference>
<dbReference type="RefSeq" id="WP_073316907.1">
    <property type="nucleotide sequence ID" value="NZ_FQWD01000001.1"/>
</dbReference>
<dbReference type="OrthoDB" id="2086224at2"/>
<dbReference type="PANTHER" id="PTHR43798">
    <property type="entry name" value="MONOACYLGLYCEROL LIPASE"/>
    <property type="match status" value="1"/>
</dbReference>
<dbReference type="PANTHER" id="PTHR43798:SF33">
    <property type="entry name" value="HYDROLASE, PUTATIVE (AFU_ORTHOLOGUE AFUA_2G14860)-RELATED"/>
    <property type="match status" value="1"/>
</dbReference>
<feature type="domain" description="AB hydrolase-1" evidence="1">
    <location>
        <begin position="48"/>
        <end position="215"/>
    </location>
</feature>
<protein>
    <submittedName>
        <fullName evidence="2">Pimeloyl-ACP methyl ester carboxylesterase</fullName>
    </submittedName>
</protein>
<dbReference type="GO" id="GO:0016020">
    <property type="term" value="C:membrane"/>
    <property type="evidence" value="ECO:0007669"/>
    <property type="project" value="TreeGrafter"/>
</dbReference>
<sequence length="228" mass="24668">MTVLFLPGTLCDERVWLPVWKKLPAMARAYVPLQWANTLQDMLALTSDRATQGEKVHLVGYSMGGYIAALWALTYPERVASLTLLGYSPLGLTNEETARRKQLLAVLKQGKFASRQSQYLANMIIPAKQDSLLPFITDMASDLGGATLQAQVSSTTPRKDLCAKLTTLKCPVHIIAADKDAVVPVASIHQAGSKLPGATVSIVQNSGHMMLLEQPEKVASLIVKGLSL</sequence>
<dbReference type="InterPro" id="IPR000073">
    <property type="entry name" value="AB_hydrolase_1"/>
</dbReference>
<proteinExistence type="predicted"/>
<dbReference type="STRING" id="634436.SAMN05216361_0353"/>
<keyword evidence="3" id="KW-1185">Reference proteome</keyword>
<dbReference type="EMBL" id="FQWD01000001">
    <property type="protein sequence ID" value="SHF77229.1"/>
    <property type="molecule type" value="Genomic_DNA"/>
</dbReference>
<dbReference type="AlphaFoldDB" id="A0A1M5EDA2"/>
<dbReference type="SUPFAM" id="SSF53474">
    <property type="entry name" value="alpha/beta-Hydrolases"/>
    <property type="match status" value="1"/>
</dbReference>
<gene>
    <name evidence="2" type="ORF">SAMN05216361_0353</name>
</gene>
<evidence type="ECO:0000259" key="1">
    <source>
        <dbReference type="Pfam" id="PF00561"/>
    </source>
</evidence>
<reference evidence="3" key="1">
    <citation type="submission" date="2016-11" db="EMBL/GenBank/DDBJ databases">
        <authorList>
            <person name="Varghese N."/>
            <person name="Submissions S."/>
        </authorList>
    </citation>
    <scope>NUCLEOTIDE SEQUENCE [LARGE SCALE GENOMIC DNA]</scope>
    <source>
        <strain evidence="3">CGMCC 1.8995</strain>
    </source>
</reference>
<dbReference type="Proteomes" id="UP000184520">
    <property type="component" value="Unassembled WGS sequence"/>
</dbReference>
<dbReference type="PRINTS" id="PR00111">
    <property type="entry name" value="ABHYDROLASE"/>
</dbReference>
<dbReference type="InterPro" id="IPR029058">
    <property type="entry name" value="AB_hydrolase_fold"/>
</dbReference>
<evidence type="ECO:0000313" key="3">
    <source>
        <dbReference type="Proteomes" id="UP000184520"/>
    </source>
</evidence>
<accession>A0A1M5EDA2</accession>
<name>A0A1M5EDA2_9ALTE</name>
<dbReference type="Pfam" id="PF00561">
    <property type="entry name" value="Abhydrolase_1"/>
    <property type="match status" value="1"/>
</dbReference>
<dbReference type="Gene3D" id="3.40.50.1820">
    <property type="entry name" value="alpha/beta hydrolase"/>
    <property type="match status" value="1"/>
</dbReference>